<feature type="compositionally biased region" description="Basic and acidic residues" evidence="1">
    <location>
        <begin position="129"/>
        <end position="153"/>
    </location>
</feature>
<organism evidence="2 3">
    <name type="scientific">Talaromyces rugulosus</name>
    <name type="common">Penicillium rugulosum</name>
    <dbReference type="NCBI Taxonomy" id="121627"/>
    <lineage>
        <taxon>Eukaryota</taxon>
        <taxon>Fungi</taxon>
        <taxon>Dikarya</taxon>
        <taxon>Ascomycota</taxon>
        <taxon>Pezizomycotina</taxon>
        <taxon>Eurotiomycetes</taxon>
        <taxon>Eurotiomycetidae</taxon>
        <taxon>Eurotiales</taxon>
        <taxon>Trichocomaceae</taxon>
        <taxon>Talaromyces</taxon>
        <taxon>Talaromyces sect. Islandici</taxon>
    </lineage>
</organism>
<dbReference type="GeneID" id="55998518"/>
<sequence>MSSLLVADPRSRGRSKSPSGRRERSRSRDIRAPSPAVESKKKYYVDDDDDDESAEEKRRERRREAKYSSGSRTSGRSDYKESSSATKHGKKYDVADDSSDEDKYRAKERAKDRYYHSDSEDDDDDDDEDRKKRYYEKSASRSTKYKDEEEKKYRGSAGASRGRYGSASDETESDSDLSALAYGDSTTSSHRRQHSSQDPRSSRESVSKSSQRPSSTYRLDDDRSRPGAHPSYAKPDQYSYPQPGVANHYSDPRHAAPHAPVPPVLPPDWAPIPASEMPGYLPPSTHPGSTQAIPGAFPGGYPAAVPHAPSPYSQAPAYTSTTSYANPTQFQYANPDHTIKYATKNERPAYTQSTESQFGKQQPYLASAEPQFLEIAPGRSRAESVSRQGRPHSLSVSSNLSVGGGMSAASGRPPASPLLEAYKGTYQSISPMPSPMVNPVGLAHDDDISDLEGLGGGSGSDRRRSVKHKHTKSRDERDKREKGREKELIEKERKKHTRHSSRGGNEEVILIAPSSRKKVMFYDPVPDAIALKESLSHRNTLDTRPLLEILPSLTSDEILALRQEYKSHAKVQGKGINIAKHIKMRLGSTSFGKVCYATALGRWESEAYWANCYYQAGTSRRELLIESLIGRSNSDIREIKNCFRDARYSDDLEKCMKSELKADKFRTAILLSLSERRQPESQQTDLHLVQRDLSDLHRALVSREGGETAMINIILLRSDSHLREIMRVYDGQFKRNFAKEVIKKSPNLVGETLVHVLNGAINRPMRDALLLHQAIHESRPGKERSELLISRLVRLHWEPRHLELVKEEYRHRYREIVEEAIAKEIMESGGKGDMGEFCIELVRSSTKLNAVNYKFPSPLAGYENLQPLTEERDTDGKSLLNPKTDRKSSAYTEFPAPLDNGLRGGFDVHIYYMPNNATQTTFARELHERIRRECTFPPLSHKRKKEKAIILTKREKVPELRIYRFWDRPVGPHPIAMFEVNLLTPTEFGAFVPWLVINRGPLSALVHPNTVNKGEEARNHSQRATWLGERVPLDLEMLQTLDVKDLKE</sequence>
<feature type="compositionally biased region" description="Basic and acidic residues" evidence="1">
    <location>
        <begin position="195"/>
        <end position="206"/>
    </location>
</feature>
<keyword evidence="3" id="KW-1185">Reference proteome</keyword>
<dbReference type="Gene3D" id="3.30.70.1240">
    <property type="entry name" value="DOPA-like domains"/>
    <property type="match status" value="1"/>
</dbReference>
<feature type="compositionally biased region" description="Basic and acidic residues" evidence="1">
    <location>
        <begin position="55"/>
        <end position="66"/>
    </location>
</feature>
<dbReference type="InterPro" id="IPR014980">
    <property type="entry name" value="DOPA_dioxygen"/>
</dbReference>
<feature type="region of interest" description="Disordered" evidence="1">
    <location>
        <begin position="378"/>
        <end position="413"/>
    </location>
</feature>
<dbReference type="KEGG" id="trg:TRUGW13939_11039"/>
<dbReference type="InterPro" id="IPR023389">
    <property type="entry name" value="DOPA-like_sf"/>
</dbReference>
<evidence type="ECO:0008006" key="4">
    <source>
        <dbReference type="Google" id="ProtNLM"/>
    </source>
</evidence>
<name>A0A7H8RCZ6_TALRU</name>
<dbReference type="SUPFAM" id="SSF47874">
    <property type="entry name" value="Annexin"/>
    <property type="match status" value="1"/>
</dbReference>
<protein>
    <recommendedName>
        <fullName evidence="4">Annexin</fullName>
    </recommendedName>
</protein>
<dbReference type="Proteomes" id="UP000509510">
    <property type="component" value="Chromosome VI"/>
</dbReference>
<evidence type="ECO:0000256" key="1">
    <source>
        <dbReference type="SAM" id="MobiDB-lite"/>
    </source>
</evidence>
<dbReference type="RefSeq" id="XP_035350042.1">
    <property type="nucleotide sequence ID" value="XM_035494149.1"/>
</dbReference>
<reference evidence="3" key="1">
    <citation type="submission" date="2020-06" db="EMBL/GenBank/DDBJ databases">
        <title>A chromosome-scale genome assembly of Talaromyces rugulosus W13939.</title>
        <authorList>
            <person name="Wang B."/>
            <person name="Guo L."/>
            <person name="Ye K."/>
            <person name="Wang L."/>
        </authorList>
    </citation>
    <scope>NUCLEOTIDE SEQUENCE [LARGE SCALE GENOMIC DNA]</scope>
    <source>
        <strain evidence="3">W13939</strain>
    </source>
</reference>
<dbReference type="InterPro" id="IPR037104">
    <property type="entry name" value="Annexin_sf"/>
</dbReference>
<feature type="compositionally biased region" description="Polar residues" evidence="1">
    <location>
        <begin position="311"/>
        <end position="321"/>
    </location>
</feature>
<dbReference type="GO" id="GO:0005509">
    <property type="term" value="F:calcium ion binding"/>
    <property type="evidence" value="ECO:0007669"/>
    <property type="project" value="InterPro"/>
</dbReference>
<evidence type="ECO:0000313" key="3">
    <source>
        <dbReference type="Proteomes" id="UP000509510"/>
    </source>
</evidence>
<gene>
    <name evidence="2" type="ORF">TRUGW13939_11039</name>
</gene>
<feature type="compositionally biased region" description="Basic and acidic residues" evidence="1">
    <location>
        <begin position="101"/>
        <end position="118"/>
    </location>
</feature>
<proteinExistence type="predicted"/>
<dbReference type="GO" id="GO:0005544">
    <property type="term" value="F:calcium-dependent phospholipid binding"/>
    <property type="evidence" value="ECO:0007669"/>
    <property type="project" value="InterPro"/>
</dbReference>
<feature type="compositionally biased region" description="Pro residues" evidence="1">
    <location>
        <begin position="259"/>
        <end position="270"/>
    </location>
</feature>
<dbReference type="Gene3D" id="1.10.220.10">
    <property type="entry name" value="Annexin"/>
    <property type="match status" value="3"/>
</dbReference>
<dbReference type="PANTHER" id="PTHR36423:SF2">
    <property type="entry name" value="AFR070WP"/>
    <property type="match status" value="1"/>
</dbReference>
<feature type="region of interest" description="Disordered" evidence="1">
    <location>
        <begin position="436"/>
        <end position="505"/>
    </location>
</feature>
<dbReference type="AlphaFoldDB" id="A0A7H8RCZ6"/>
<feature type="region of interest" description="Disordered" evidence="1">
    <location>
        <begin position="871"/>
        <end position="891"/>
    </location>
</feature>
<accession>A0A7H8RCZ6</accession>
<dbReference type="SUPFAM" id="SSF143410">
    <property type="entry name" value="DOPA-like"/>
    <property type="match status" value="1"/>
</dbReference>
<feature type="compositionally biased region" description="Low complexity" evidence="1">
    <location>
        <begin position="155"/>
        <end position="168"/>
    </location>
</feature>
<dbReference type="OrthoDB" id="2134400at2759"/>
<evidence type="ECO:0000313" key="2">
    <source>
        <dbReference type="EMBL" id="QKX63868.1"/>
    </source>
</evidence>
<feature type="compositionally biased region" description="Acidic residues" evidence="1">
    <location>
        <begin position="119"/>
        <end position="128"/>
    </location>
</feature>
<dbReference type="PANTHER" id="PTHR36423">
    <property type="entry name" value="AFR070WP"/>
    <property type="match status" value="1"/>
</dbReference>
<feature type="region of interest" description="Disordered" evidence="1">
    <location>
        <begin position="1"/>
        <end position="321"/>
    </location>
</feature>
<feature type="compositionally biased region" description="Basic and acidic residues" evidence="1">
    <location>
        <begin position="20"/>
        <end position="31"/>
    </location>
</feature>
<dbReference type="Pfam" id="PF08883">
    <property type="entry name" value="DOPA_dioxygen"/>
    <property type="match status" value="1"/>
</dbReference>
<dbReference type="EMBL" id="CP055903">
    <property type="protein sequence ID" value="QKX63868.1"/>
    <property type="molecule type" value="Genomic_DNA"/>
</dbReference>
<feature type="compositionally biased region" description="Basic and acidic residues" evidence="1">
    <location>
        <begin position="473"/>
        <end position="492"/>
    </location>
</feature>